<dbReference type="Pfam" id="PF02416">
    <property type="entry name" value="TatA_B_E"/>
    <property type="match status" value="1"/>
</dbReference>
<organism evidence="11 12">
    <name type="scientific">Pseudonocardia hispaniensis</name>
    <dbReference type="NCBI Taxonomy" id="904933"/>
    <lineage>
        <taxon>Bacteria</taxon>
        <taxon>Bacillati</taxon>
        <taxon>Actinomycetota</taxon>
        <taxon>Actinomycetes</taxon>
        <taxon>Pseudonocardiales</taxon>
        <taxon>Pseudonocardiaceae</taxon>
        <taxon>Pseudonocardia</taxon>
    </lineage>
</organism>
<dbReference type="NCBIfam" id="TIGR01411">
    <property type="entry name" value="tatAE"/>
    <property type="match status" value="1"/>
</dbReference>
<keyword evidence="2 9" id="KW-0813">Transport</keyword>
<evidence type="ECO:0000313" key="12">
    <source>
        <dbReference type="Proteomes" id="UP001596302"/>
    </source>
</evidence>
<dbReference type="Gene3D" id="1.20.5.3310">
    <property type="match status" value="1"/>
</dbReference>
<evidence type="ECO:0000256" key="9">
    <source>
        <dbReference type="HAMAP-Rule" id="MF_00236"/>
    </source>
</evidence>
<comment type="similarity">
    <text evidence="9">Belongs to the TatA/E family.</text>
</comment>
<accession>A0ABW1J8P8</accession>
<keyword evidence="7 9" id="KW-0811">Translocation</keyword>
<comment type="subunit">
    <text evidence="9">The Tat system comprises two distinct complexes: a TatABC complex, containing multiple copies of TatA, TatB and TatC subunits, and a separate TatA complex, containing only TatA subunits. Substrates initially bind to the TatABC complex, which probably triggers association of the separate TatA complex to form the active translocon.</text>
</comment>
<dbReference type="PANTHER" id="PTHR42982:SF8">
    <property type="entry name" value="SEC-INDEPENDENT PROTEIN TRANSLOCASE PROTEIN TATA"/>
    <property type="match status" value="1"/>
</dbReference>
<comment type="subcellular location">
    <subcellularLocation>
        <location evidence="1 9">Cell membrane</location>
        <topology evidence="1 9">Single-pass membrane protein</topology>
    </subcellularLocation>
</comment>
<proteinExistence type="inferred from homology"/>
<dbReference type="Proteomes" id="UP001596302">
    <property type="component" value="Unassembled WGS sequence"/>
</dbReference>
<evidence type="ECO:0000256" key="5">
    <source>
        <dbReference type="ARBA" id="ARBA00022927"/>
    </source>
</evidence>
<dbReference type="RefSeq" id="WP_379587612.1">
    <property type="nucleotide sequence ID" value="NZ_JBHSQW010000044.1"/>
</dbReference>
<feature type="region of interest" description="Disordered" evidence="10">
    <location>
        <begin position="43"/>
        <end position="72"/>
    </location>
</feature>
<evidence type="ECO:0000256" key="8">
    <source>
        <dbReference type="ARBA" id="ARBA00023136"/>
    </source>
</evidence>
<feature type="transmembrane region" description="Helical" evidence="9">
    <location>
        <begin position="6"/>
        <end position="22"/>
    </location>
</feature>
<name>A0ABW1J8P8_9PSEU</name>
<feature type="compositionally biased region" description="Basic and acidic residues" evidence="10">
    <location>
        <begin position="45"/>
        <end position="66"/>
    </location>
</feature>
<evidence type="ECO:0000256" key="4">
    <source>
        <dbReference type="ARBA" id="ARBA00022692"/>
    </source>
</evidence>
<keyword evidence="3 9" id="KW-1003">Cell membrane</keyword>
<evidence type="ECO:0000256" key="10">
    <source>
        <dbReference type="SAM" id="MobiDB-lite"/>
    </source>
</evidence>
<dbReference type="InterPro" id="IPR003369">
    <property type="entry name" value="TatA/B/E"/>
</dbReference>
<protein>
    <recommendedName>
        <fullName evidence="9">Sec-independent protein translocase protein TatA</fullName>
    </recommendedName>
</protein>
<gene>
    <name evidence="9 11" type="primary">tatA</name>
    <name evidence="11" type="ORF">ACFQE5_21495</name>
</gene>
<keyword evidence="4 9" id="KW-0812">Transmembrane</keyword>
<dbReference type="PANTHER" id="PTHR42982">
    <property type="entry name" value="SEC-INDEPENDENT PROTEIN TRANSLOCASE PROTEIN TATA"/>
    <property type="match status" value="1"/>
</dbReference>
<keyword evidence="8 9" id="KW-0472">Membrane</keyword>
<evidence type="ECO:0000256" key="6">
    <source>
        <dbReference type="ARBA" id="ARBA00022989"/>
    </source>
</evidence>
<evidence type="ECO:0000313" key="11">
    <source>
        <dbReference type="EMBL" id="MFC5996786.1"/>
    </source>
</evidence>
<evidence type="ECO:0000256" key="7">
    <source>
        <dbReference type="ARBA" id="ARBA00023010"/>
    </source>
</evidence>
<dbReference type="NCBIfam" id="NF001854">
    <property type="entry name" value="PRK00575.1"/>
    <property type="match status" value="1"/>
</dbReference>
<comment type="caution">
    <text evidence="11">The sequence shown here is derived from an EMBL/GenBank/DDBJ whole genome shotgun (WGS) entry which is preliminary data.</text>
</comment>
<keyword evidence="5 9" id="KW-0653">Protein transport</keyword>
<dbReference type="HAMAP" id="MF_00236">
    <property type="entry name" value="TatA_E"/>
    <property type="match status" value="1"/>
</dbReference>
<comment type="function">
    <text evidence="9">Part of the twin-arginine translocation (Tat) system that transports large folded proteins containing a characteristic twin-arginine motif in their signal peptide across membranes. TatA could form the protein-conducting channel of the Tat system.</text>
</comment>
<sequence>MGALSPTHWLIVIGVLVVLFGAKRLPDAARGMGRSLRILRAETAGLHDDPQRPGELGKEGEVRRDNSGGPGA</sequence>
<keyword evidence="12" id="KW-1185">Reference proteome</keyword>
<evidence type="ECO:0000256" key="1">
    <source>
        <dbReference type="ARBA" id="ARBA00004162"/>
    </source>
</evidence>
<evidence type="ECO:0000256" key="2">
    <source>
        <dbReference type="ARBA" id="ARBA00022448"/>
    </source>
</evidence>
<dbReference type="InterPro" id="IPR006312">
    <property type="entry name" value="TatA/E"/>
</dbReference>
<evidence type="ECO:0000256" key="3">
    <source>
        <dbReference type="ARBA" id="ARBA00022475"/>
    </source>
</evidence>
<reference evidence="12" key="1">
    <citation type="journal article" date="2019" name="Int. J. Syst. Evol. Microbiol.">
        <title>The Global Catalogue of Microorganisms (GCM) 10K type strain sequencing project: providing services to taxonomists for standard genome sequencing and annotation.</title>
        <authorList>
            <consortium name="The Broad Institute Genomics Platform"/>
            <consortium name="The Broad Institute Genome Sequencing Center for Infectious Disease"/>
            <person name="Wu L."/>
            <person name="Ma J."/>
        </authorList>
    </citation>
    <scope>NUCLEOTIDE SEQUENCE [LARGE SCALE GENOMIC DNA]</scope>
    <source>
        <strain evidence="12">CCM 8391</strain>
    </source>
</reference>
<dbReference type="EMBL" id="JBHSQW010000044">
    <property type="protein sequence ID" value="MFC5996786.1"/>
    <property type="molecule type" value="Genomic_DNA"/>
</dbReference>
<keyword evidence="6 9" id="KW-1133">Transmembrane helix</keyword>